<feature type="compositionally biased region" description="Polar residues" evidence="1">
    <location>
        <begin position="400"/>
        <end position="410"/>
    </location>
</feature>
<keyword evidence="3" id="KW-1185">Reference proteome</keyword>
<comment type="caution">
    <text evidence="2">The sequence shown here is derived from an EMBL/GenBank/DDBJ whole genome shotgun (WGS) entry which is preliminary data.</text>
</comment>
<feature type="region of interest" description="Disordered" evidence="1">
    <location>
        <begin position="719"/>
        <end position="742"/>
    </location>
</feature>
<dbReference type="Proteomes" id="UP001159405">
    <property type="component" value="Unassembled WGS sequence"/>
</dbReference>
<feature type="compositionally biased region" description="Acidic residues" evidence="1">
    <location>
        <begin position="386"/>
        <end position="396"/>
    </location>
</feature>
<sequence length="742" mass="84818">MPTCNKFNHHFVCQQWQEVKRLYDQELKDIVGPLIGNSSDGDSRRRKIMLQLATVDVGNRLRPIPRNLGFIFSCRKLDTDENGYHVEDMCDQDYVHNHKKLLNPLDHATRVLRMDEHLVHMNHLQLVSEVFPFADHGLGVSDIERRDRQNWRSAQKLTFPKVQECLEALINGTVPGRPPNITLLGTKKYLLIIWYYVEIFCSSVASLTNRIKYAAIVTHFLGIWRNWVYRHRNLKLSVNFISRETYTDVILSCHFAVMLIVYMRDNFPQEDCRPDITGSDVLEDFSSKNGQWVGNHHNYIFGDLRRNTSHMIRLEEIRVDPSAPEFAKPHPKQESIWGQQYPRPFNMANLKEYPAIGEEIEVWKQGIKIARRLARSVGMIPTVSAQDEDNNDDDNDNDGHQGSESVSNCLDNDGQHNEANVGDGDYWFYRPFECLGNTFRSNQDEDDEDPDCSPTSCDEEDISAGGPTISDELQPLCEGLDDVQPLFHGLGELDSDELSNAEACLPNQGKISPKVAIPGRNEEVYKATLVSLLNEDPQLSHDRLQRVRQRQEYRNSGDAPHSQDADSSRVALFNDYAVVDRRNKTYVIGSLVRLVRVGDHGRQEYKRPVAYNDPKKESIKCFFQAYNKIGQNSFEVSTAKVVEFPFTDILTHVNLAVSDAGNTLVIFEEEHREVQQSVEKVFEQRRSRRTITTALGSLSSTAHDGFIGSDDGRVVVQVEPEQQTEGGPRRSTRRRHAIVYDS</sequence>
<feature type="region of interest" description="Disordered" evidence="1">
    <location>
        <begin position="540"/>
        <end position="566"/>
    </location>
</feature>
<reference evidence="2 3" key="1">
    <citation type="submission" date="2022-05" db="EMBL/GenBank/DDBJ databases">
        <authorList>
            <consortium name="Genoscope - CEA"/>
            <person name="William W."/>
        </authorList>
    </citation>
    <scope>NUCLEOTIDE SEQUENCE [LARGE SCALE GENOMIC DNA]</scope>
</reference>
<name>A0ABN8RCQ1_9CNID</name>
<protein>
    <submittedName>
        <fullName evidence="2">Uncharacterized protein</fullName>
    </submittedName>
</protein>
<feature type="compositionally biased region" description="Acidic residues" evidence="1">
    <location>
        <begin position="444"/>
        <end position="462"/>
    </location>
</feature>
<gene>
    <name evidence="2" type="ORF">PLOB_00017397</name>
</gene>
<feature type="region of interest" description="Disordered" evidence="1">
    <location>
        <begin position="440"/>
        <end position="471"/>
    </location>
</feature>
<proteinExistence type="predicted"/>
<feature type="compositionally biased region" description="Basic residues" evidence="1">
    <location>
        <begin position="730"/>
        <end position="742"/>
    </location>
</feature>
<organism evidence="2 3">
    <name type="scientific">Porites lobata</name>
    <dbReference type="NCBI Taxonomy" id="104759"/>
    <lineage>
        <taxon>Eukaryota</taxon>
        <taxon>Metazoa</taxon>
        <taxon>Cnidaria</taxon>
        <taxon>Anthozoa</taxon>
        <taxon>Hexacorallia</taxon>
        <taxon>Scleractinia</taxon>
        <taxon>Fungiina</taxon>
        <taxon>Poritidae</taxon>
        <taxon>Porites</taxon>
    </lineage>
</organism>
<evidence type="ECO:0000313" key="2">
    <source>
        <dbReference type="EMBL" id="CAH3176028.1"/>
    </source>
</evidence>
<dbReference type="EMBL" id="CALNXK010000207">
    <property type="protein sequence ID" value="CAH3176028.1"/>
    <property type="molecule type" value="Genomic_DNA"/>
</dbReference>
<accession>A0ABN8RCQ1</accession>
<evidence type="ECO:0000313" key="3">
    <source>
        <dbReference type="Proteomes" id="UP001159405"/>
    </source>
</evidence>
<feature type="region of interest" description="Disordered" evidence="1">
    <location>
        <begin position="382"/>
        <end position="417"/>
    </location>
</feature>
<evidence type="ECO:0000256" key="1">
    <source>
        <dbReference type="SAM" id="MobiDB-lite"/>
    </source>
</evidence>